<name>A0A183BBY0_9TREM</name>
<protein>
    <submittedName>
        <fullName evidence="4">Brix domain-containing protein</fullName>
    </submittedName>
</protein>
<sequence>MMWKRGICSESLTVVRFQSQGPGANRIVHQLFCGPGIGKSDLVKMTESAQSDTTSDSDFDEQDLTVEDEDEDSIAPEEDVADEEEVNSLVKVSSFFIIFTC</sequence>
<evidence type="ECO:0000256" key="1">
    <source>
        <dbReference type="SAM" id="MobiDB-lite"/>
    </source>
</evidence>
<evidence type="ECO:0000313" key="2">
    <source>
        <dbReference type="EMBL" id="VDP93987.1"/>
    </source>
</evidence>
<dbReference type="OrthoDB" id="10517181at2759"/>
<evidence type="ECO:0000313" key="3">
    <source>
        <dbReference type="Proteomes" id="UP000272942"/>
    </source>
</evidence>
<proteinExistence type="predicted"/>
<dbReference type="EMBL" id="UZAN01065544">
    <property type="protein sequence ID" value="VDP93987.1"/>
    <property type="molecule type" value="Genomic_DNA"/>
</dbReference>
<evidence type="ECO:0000313" key="4">
    <source>
        <dbReference type="WBParaSite" id="ECPE_0001675801-mRNA-1"/>
    </source>
</evidence>
<dbReference type="WBParaSite" id="ECPE_0001675801-mRNA-1">
    <property type="protein sequence ID" value="ECPE_0001675801-mRNA-1"/>
    <property type="gene ID" value="ECPE_0001675801"/>
</dbReference>
<feature type="region of interest" description="Disordered" evidence="1">
    <location>
        <begin position="45"/>
        <end position="82"/>
    </location>
</feature>
<accession>A0A183BBY0</accession>
<feature type="compositionally biased region" description="Acidic residues" evidence="1">
    <location>
        <begin position="55"/>
        <end position="82"/>
    </location>
</feature>
<dbReference type="AlphaFoldDB" id="A0A183BBY0"/>
<dbReference type="Proteomes" id="UP000272942">
    <property type="component" value="Unassembled WGS sequence"/>
</dbReference>
<reference evidence="2 3" key="2">
    <citation type="submission" date="2018-11" db="EMBL/GenBank/DDBJ databases">
        <authorList>
            <consortium name="Pathogen Informatics"/>
        </authorList>
    </citation>
    <scope>NUCLEOTIDE SEQUENCE [LARGE SCALE GENOMIC DNA]</scope>
    <source>
        <strain evidence="2 3">Egypt</strain>
    </source>
</reference>
<keyword evidence="3" id="KW-1185">Reference proteome</keyword>
<organism evidence="4">
    <name type="scientific">Echinostoma caproni</name>
    <dbReference type="NCBI Taxonomy" id="27848"/>
    <lineage>
        <taxon>Eukaryota</taxon>
        <taxon>Metazoa</taxon>
        <taxon>Spiralia</taxon>
        <taxon>Lophotrochozoa</taxon>
        <taxon>Platyhelminthes</taxon>
        <taxon>Trematoda</taxon>
        <taxon>Digenea</taxon>
        <taxon>Plagiorchiida</taxon>
        <taxon>Echinostomata</taxon>
        <taxon>Echinostomatoidea</taxon>
        <taxon>Echinostomatidae</taxon>
        <taxon>Echinostoma</taxon>
    </lineage>
</organism>
<gene>
    <name evidence="2" type="ORF">ECPE_LOCUS16715</name>
</gene>
<reference evidence="4" key="1">
    <citation type="submission" date="2016-06" db="UniProtKB">
        <authorList>
            <consortium name="WormBaseParasite"/>
        </authorList>
    </citation>
    <scope>IDENTIFICATION</scope>
</reference>